<dbReference type="EMBL" id="HBUE01037613">
    <property type="protein sequence ID" value="CAG6459453.1"/>
    <property type="molecule type" value="Transcribed_RNA"/>
</dbReference>
<dbReference type="EMBL" id="HBUE01037623">
    <property type="protein sequence ID" value="CAG6459455.1"/>
    <property type="molecule type" value="Transcribed_RNA"/>
</dbReference>
<reference evidence="1" key="1">
    <citation type="submission" date="2021-05" db="EMBL/GenBank/DDBJ databases">
        <authorList>
            <person name="Alioto T."/>
            <person name="Alioto T."/>
            <person name="Gomez Garrido J."/>
        </authorList>
    </citation>
    <scope>NUCLEOTIDE SEQUENCE</scope>
</reference>
<organism evidence="1">
    <name type="scientific">Culex pipiens</name>
    <name type="common">House mosquito</name>
    <dbReference type="NCBI Taxonomy" id="7175"/>
    <lineage>
        <taxon>Eukaryota</taxon>
        <taxon>Metazoa</taxon>
        <taxon>Ecdysozoa</taxon>
        <taxon>Arthropoda</taxon>
        <taxon>Hexapoda</taxon>
        <taxon>Insecta</taxon>
        <taxon>Pterygota</taxon>
        <taxon>Neoptera</taxon>
        <taxon>Endopterygota</taxon>
        <taxon>Diptera</taxon>
        <taxon>Nematocera</taxon>
        <taxon>Culicoidea</taxon>
        <taxon>Culicidae</taxon>
        <taxon>Culicinae</taxon>
        <taxon>Culicini</taxon>
        <taxon>Culex</taxon>
        <taxon>Culex</taxon>
    </lineage>
</organism>
<dbReference type="EMBL" id="HBUE01037604">
    <property type="protein sequence ID" value="CAG6459451.1"/>
    <property type="molecule type" value="Transcribed_RNA"/>
</dbReference>
<name>A0A8D8F777_CULPI</name>
<proteinExistence type="predicted"/>
<accession>A0A8D8F777</accession>
<dbReference type="EMBL" id="HBUE01037601">
    <property type="protein sequence ID" value="CAG6459449.1"/>
    <property type="molecule type" value="Transcribed_RNA"/>
</dbReference>
<dbReference type="EMBL" id="HBUE01182087">
    <property type="protein sequence ID" value="CAG6520922.1"/>
    <property type="molecule type" value="Transcribed_RNA"/>
</dbReference>
<dbReference type="EMBL" id="HBUE01287706">
    <property type="protein sequence ID" value="CAG6572489.1"/>
    <property type="molecule type" value="Transcribed_RNA"/>
</dbReference>
<dbReference type="EMBL" id="HBUE01037611">
    <property type="protein sequence ID" value="CAG6459452.1"/>
    <property type="molecule type" value="Transcribed_RNA"/>
</dbReference>
<sequence>MEPFYYFKETTTPQHPNLFHKTVIRAKQEQKQKNYFKNALTQVQIFRLEVLTCGAATRAAAAYIFSSQLYFFPRLLLQICTRGSKGRLAREERHLFPFDI</sequence>
<evidence type="ECO:0000313" key="1">
    <source>
        <dbReference type="EMBL" id="CAG6459449.1"/>
    </source>
</evidence>
<dbReference type="EMBL" id="HBUE01037602">
    <property type="protein sequence ID" value="CAG6459450.1"/>
    <property type="molecule type" value="Transcribed_RNA"/>
</dbReference>
<protein>
    <submittedName>
        <fullName evidence="1">(northern house mosquito) hypothetical protein</fullName>
    </submittedName>
</protein>
<dbReference type="EMBL" id="HBUE01037622">
    <property type="protein sequence ID" value="CAG6459454.1"/>
    <property type="molecule type" value="Transcribed_RNA"/>
</dbReference>
<dbReference type="AlphaFoldDB" id="A0A8D8F777"/>